<evidence type="ECO:0000313" key="2">
    <source>
        <dbReference type="Proteomes" id="UP001239213"/>
    </source>
</evidence>
<dbReference type="AlphaFoldDB" id="A0AAI9YC81"/>
<organism evidence="1 2">
    <name type="scientific">Colletotrichum cuscutae</name>
    <dbReference type="NCBI Taxonomy" id="1209917"/>
    <lineage>
        <taxon>Eukaryota</taxon>
        <taxon>Fungi</taxon>
        <taxon>Dikarya</taxon>
        <taxon>Ascomycota</taxon>
        <taxon>Pezizomycotina</taxon>
        <taxon>Sordariomycetes</taxon>
        <taxon>Hypocreomycetidae</taxon>
        <taxon>Glomerellales</taxon>
        <taxon>Glomerellaceae</taxon>
        <taxon>Colletotrichum</taxon>
        <taxon>Colletotrichum acutatum species complex</taxon>
    </lineage>
</organism>
<protein>
    <submittedName>
        <fullName evidence="1">Uncharacterized protein</fullName>
    </submittedName>
</protein>
<gene>
    <name evidence="1" type="ORF">CCUS01_13326</name>
</gene>
<name>A0AAI9YC81_9PEZI</name>
<reference evidence="1" key="1">
    <citation type="submission" date="2016-11" db="EMBL/GenBank/DDBJ databases">
        <title>The genome sequence of Colletotrichum cuscutae.</title>
        <authorList>
            <person name="Baroncelli R."/>
        </authorList>
    </citation>
    <scope>NUCLEOTIDE SEQUENCE</scope>
    <source>
        <strain evidence="1">IMI 304802</strain>
    </source>
</reference>
<keyword evidence="2" id="KW-1185">Reference proteome</keyword>
<accession>A0AAI9YC81</accession>
<evidence type="ECO:0000313" key="1">
    <source>
        <dbReference type="EMBL" id="KAK1496299.1"/>
    </source>
</evidence>
<dbReference type="EMBL" id="MPDP01000014">
    <property type="protein sequence ID" value="KAK1496299.1"/>
    <property type="molecule type" value="Genomic_DNA"/>
</dbReference>
<comment type="caution">
    <text evidence="1">The sequence shown here is derived from an EMBL/GenBank/DDBJ whole genome shotgun (WGS) entry which is preliminary data.</text>
</comment>
<sequence length="512" mass="56889">MRPSGRSTSSISLPGRRCLPLGKSIQPCLSSRLLYLFSIQICSVSVPSVRYIEATQKRSIKVRSVRCMYVWCFEVPTSLGRRQTTDTTYVGSNTRFSLQALQAVKTKPTASSIDQLSFLSFSYPRIGTGIPENLIHCQTAYRIFVIPGLPVLMLSSTVPFISSHRFCGLKDFDNLNTPRRHIYLQLPTMSPSILAFSLASETAAGRNFGEQAFYLTSEQKADPECQIAANGMEISLHCEEIIVTTYMYLQRPPSGSAKSLAGLGDSALQSMGARAALPRVGHGVIARLDEMRSHVEAKQGHVLSGSEQFGLRPCSVSVFLCRRSSCARKFFRMPKKENLNLRDWTLTIWETTENISSEHNTFIVCRHKLKNTCNTFIAAGQLRDTEVVITTSCRSVCLWLHNTPNVHMGAPIVVASHLVLHESCLTCPEPPSSYAGQEQFPAFPTDPSAIPSKTIYLEYPNARSHLLLNHERIRITSIAFDVSARKSASTRIETKTDYLMAQALNLNQPGTR</sequence>
<proteinExistence type="predicted"/>
<dbReference type="Proteomes" id="UP001239213">
    <property type="component" value="Unassembled WGS sequence"/>
</dbReference>